<keyword evidence="6" id="KW-0547">Nucleotide-binding</keyword>
<dbReference type="Pfam" id="PF07992">
    <property type="entry name" value="Pyr_redox_2"/>
    <property type="match status" value="1"/>
</dbReference>
<comment type="caution">
    <text evidence="9">The sequence shown here is derived from an EMBL/GenBank/DDBJ whole genome shotgun (WGS) entry which is preliminary data.</text>
</comment>
<dbReference type="InterPro" id="IPR036188">
    <property type="entry name" value="FAD/NAD-bd_sf"/>
</dbReference>
<dbReference type="Proteomes" id="UP000474967">
    <property type="component" value="Unassembled WGS sequence"/>
</dbReference>
<evidence type="ECO:0000256" key="6">
    <source>
        <dbReference type="PIRSR" id="PIRSR000350-3"/>
    </source>
</evidence>
<dbReference type="InterPro" id="IPR016156">
    <property type="entry name" value="FAD/NAD-linked_Rdtase_dimer_sf"/>
</dbReference>
<dbReference type="PRINTS" id="PR00368">
    <property type="entry name" value="FADPNR"/>
</dbReference>
<dbReference type="PANTHER" id="PTHR22912:SF217">
    <property type="entry name" value="DIHYDROLIPOYL DEHYDROGENASE"/>
    <property type="match status" value="1"/>
</dbReference>
<dbReference type="PIRSF" id="PIRSF000350">
    <property type="entry name" value="Mercury_reductase_MerA"/>
    <property type="match status" value="1"/>
</dbReference>
<evidence type="ECO:0000259" key="7">
    <source>
        <dbReference type="Pfam" id="PF02852"/>
    </source>
</evidence>
<reference evidence="9 10" key="1">
    <citation type="journal article" date="2014" name="J. Microbiol.">
        <title>Diaminobutyricibacter tongyongensis gen. nov., sp. nov. and Homoserinibacter gongjuensis gen. nov., sp. nov. belong to the family Microbacteriaceae.</title>
        <authorList>
            <person name="Kim S.J."/>
            <person name="Ahn J.H."/>
            <person name="Weon H.Y."/>
            <person name="Hamada M."/>
            <person name="Suzuki K."/>
            <person name="Kwon S.W."/>
        </authorList>
    </citation>
    <scope>NUCLEOTIDE SEQUENCE [LARGE SCALE GENOMIC DNA]</scope>
    <source>
        <strain evidence="9 10">NBRC 108724</strain>
    </source>
</reference>
<feature type="binding site" evidence="6">
    <location>
        <position position="291"/>
    </location>
    <ligand>
        <name>NAD(+)</name>
        <dbReference type="ChEBI" id="CHEBI:57540"/>
    </ligand>
</feature>
<evidence type="ECO:0000256" key="1">
    <source>
        <dbReference type="ARBA" id="ARBA00007532"/>
    </source>
</evidence>
<evidence type="ECO:0000256" key="4">
    <source>
        <dbReference type="ARBA" id="ARBA00023027"/>
    </source>
</evidence>
<dbReference type="Gene3D" id="3.30.390.30">
    <property type="match status" value="1"/>
</dbReference>
<comment type="cofactor">
    <cofactor evidence="6">
        <name>FAD</name>
        <dbReference type="ChEBI" id="CHEBI:57692"/>
    </cofactor>
    <text evidence="6">Binds 1 FAD per subunit.</text>
</comment>
<dbReference type="SUPFAM" id="SSF51905">
    <property type="entry name" value="FAD/NAD(P)-binding domain"/>
    <property type="match status" value="1"/>
</dbReference>
<dbReference type="AlphaFoldDB" id="A0A6L9XYH7"/>
<keyword evidence="9" id="KW-0560">Oxidoreductase</keyword>
<dbReference type="GO" id="GO:0006103">
    <property type="term" value="P:2-oxoglutarate metabolic process"/>
    <property type="evidence" value="ECO:0007669"/>
    <property type="project" value="TreeGrafter"/>
</dbReference>
<dbReference type="SUPFAM" id="SSF55424">
    <property type="entry name" value="FAD/NAD-linked reductases, dimerisation (C-terminal) domain"/>
    <property type="match status" value="1"/>
</dbReference>
<evidence type="ECO:0000256" key="3">
    <source>
        <dbReference type="ARBA" id="ARBA00022827"/>
    </source>
</evidence>
<dbReference type="Gene3D" id="3.50.50.60">
    <property type="entry name" value="FAD/NAD(P)-binding domain"/>
    <property type="match status" value="2"/>
</dbReference>
<dbReference type="Pfam" id="PF02852">
    <property type="entry name" value="Pyr_redox_dim"/>
    <property type="match status" value="1"/>
</dbReference>
<feature type="binding site" evidence="6">
    <location>
        <position position="78"/>
    </location>
    <ligand>
        <name>FAD</name>
        <dbReference type="ChEBI" id="CHEBI:57692"/>
    </ligand>
</feature>
<dbReference type="NCBIfam" id="NF005884">
    <property type="entry name" value="PRK07846.1"/>
    <property type="match status" value="1"/>
</dbReference>
<dbReference type="InterPro" id="IPR001100">
    <property type="entry name" value="Pyr_nuc-diS_OxRdtase"/>
</dbReference>
<keyword evidence="4 6" id="KW-0520">NAD</keyword>
<dbReference type="GO" id="GO:0004148">
    <property type="term" value="F:dihydrolipoyl dehydrogenase (NADH) activity"/>
    <property type="evidence" value="ECO:0007669"/>
    <property type="project" value="TreeGrafter"/>
</dbReference>
<protein>
    <submittedName>
        <fullName evidence="9">Mycothione reductase</fullName>
        <ecNumber evidence="9">1.8.1.15</ecNumber>
    </submittedName>
</protein>
<dbReference type="InterPro" id="IPR050151">
    <property type="entry name" value="Class-I_Pyr_Nuc-Dis_Oxidored"/>
</dbReference>
<comment type="similarity">
    <text evidence="1">Belongs to the class-I pyridine nucleotide-disulfide oxidoreductase family.</text>
</comment>
<feature type="domain" description="Pyridine nucleotide-disulphide oxidoreductase dimerisation" evidence="7">
    <location>
        <begin position="373"/>
        <end position="482"/>
    </location>
</feature>
<dbReference type="PRINTS" id="PR00411">
    <property type="entry name" value="PNDRDTASEI"/>
</dbReference>
<feature type="active site" description="Proton acceptor" evidence="5">
    <location>
        <position position="472"/>
    </location>
</feature>
<sequence length="490" mass="51986">MRLACSQPSWSRACRPIVAREPAPGDGADARTFDLIVVGAGSGNALVGPEFAHWSVALIDDGERFGGTSLNAASIPSKMFVHVADVAAAAEAGSRLGLSASVDPVDWARVRDRIFARTDAVSDAGLLFRQATSPNVTVFRETFGFEDQHTLMSASGVRLRADRIVVAAGSRPRPLLAAYDPDPAILDSDEVMRIESLPESLVIVGGGPVAVEFAHVFSSFGVDVTIVTRSERLLRGLDVAVSERFTASAAQRWRLLTEELVEAIDRVGDHLAVTLESGTQLETEIVLVAQGRIPNTDTLGAAAAGFDLYSDGRLVVDSRQRMLSRGAPVPGLYALGDISSATKLKHVANHEARVVAHNILHPDAPIGGEPGPVPHAIFTRPQIAHFGLTEADALADGIDAVAVTQDYRHTAYGWATEDETGFCTLVVDRDTGELLGAHIIGPEASILIQPLVLAASFGMSVRGLARGQYWPHPAASEVVENALLKAEEAL</sequence>
<keyword evidence="10" id="KW-1185">Reference proteome</keyword>
<dbReference type="GO" id="GO:0050627">
    <property type="term" value="F:mycothione reductase [NAD(P)H] activity"/>
    <property type="evidence" value="ECO:0007669"/>
    <property type="project" value="UniProtKB-EC"/>
</dbReference>
<keyword evidence="3 6" id="KW-0274">FAD</keyword>
<dbReference type="EMBL" id="JAAGWY010000002">
    <property type="protein sequence ID" value="NEN06074.1"/>
    <property type="molecule type" value="Genomic_DNA"/>
</dbReference>
<evidence type="ECO:0000259" key="8">
    <source>
        <dbReference type="Pfam" id="PF07992"/>
    </source>
</evidence>
<gene>
    <name evidence="9" type="ORF">G3T36_09315</name>
</gene>
<accession>A0A6L9XYH7</accession>
<feature type="domain" description="FAD/NAD(P)-binding" evidence="8">
    <location>
        <begin position="33"/>
        <end position="351"/>
    </location>
</feature>
<evidence type="ECO:0000313" key="9">
    <source>
        <dbReference type="EMBL" id="NEN06074.1"/>
    </source>
</evidence>
<evidence type="ECO:0000313" key="10">
    <source>
        <dbReference type="Proteomes" id="UP000474967"/>
    </source>
</evidence>
<organism evidence="9 10">
    <name type="scientific">Leifsonia tongyongensis</name>
    <dbReference type="NCBI Taxonomy" id="1268043"/>
    <lineage>
        <taxon>Bacteria</taxon>
        <taxon>Bacillati</taxon>
        <taxon>Actinomycetota</taxon>
        <taxon>Actinomycetes</taxon>
        <taxon>Micrococcales</taxon>
        <taxon>Microbacteriaceae</taxon>
        <taxon>Leifsonia</taxon>
    </lineage>
</organism>
<dbReference type="EC" id="1.8.1.15" evidence="9"/>
<feature type="binding site" evidence="6">
    <location>
        <begin position="205"/>
        <end position="212"/>
    </location>
    <ligand>
        <name>NAD(+)</name>
        <dbReference type="ChEBI" id="CHEBI:57540"/>
    </ligand>
</feature>
<keyword evidence="2" id="KW-0285">Flavoprotein</keyword>
<dbReference type="GO" id="GO:0050660">
    <property type="term" value="F:flavin adenine dinucleotide binding"/>
    <property type="evidence" value="ECO:0007669"/>
    <property type="project" value="TreeGrafter"/>
</dbReference>
<name>A0A6L9XYH7_9MICO</name>
<dbReference type="InterPro" id="IPR004099">
    <property type="entry name" value="Pyr_nucl-diS_OxRdtase_dimer"/>
</dbReference>
<evidence type="ECO:0000256" key="2">
    <source>
        <dbReference type="ARBA" id="ARBA00022630"/>
    </source>
</evidence>
<dbReference type="InterPro" id="IPR023753">
    <property type="entry name" value="FAD/NAD-binding_dom"/>
</dbReference>
<feature type="binding site" evidence="6">
    <location>
        <position position="337"/>
    </location>
    <ligand>
        <name>FAD</name>
        <dbReference type="ChEBI" id="CHEBI:57692"/>
    </ligand>
</feature>
<proteinExistence type="inferred from homology"/>
<dbReference type="PANTHER" id="PTHR22912">
    <property type="entry name" value="DISULFIDE OXIDOREDUCTASE"/>
    <property type="match status" value="1"/>
</dbReference>
<evidence type="ECO:0000256" key="5">
    <source>
        <dbReference type="PIRSR" id="PIRSR000350-2"/>
    </source>
</evidence>